<dbReference type="SUPFAM" id="SSF103473">
    <property type="entry name" value="MFS general substrate transporter"/>
    <property type="match status" value="1"/>
</dbReference>
<feature type="transmembrane region" description="Helical" evidence="7">
    <location>
        <begin position="233"/>
        <end position="252"/>
    </location>
</feature>
<dbReference type="PROSITE" id="PS50850">
    <property type="entry name" value="MFS"/>
    <property type="match status" value="1"/>
</dbReference>
<dbReference type="GO" id="GO:0005351">
    <property type="term" value="F:carbohydrate:proton symporter activity"/>
    <property type="evidence" value="ECO:0007669"/>
    <property type="project" value="TreeGrafter"/>
</dbReference>
<feature type="transmembrane region" description="Helical" evidence="7">
    <location>
        <begin position="319"/>
        <end position="338"/>
    </location>
</feature>
<dbReference type="PROSITE" id="PS00217">
    <property type="entry name" value="SUGAR_TRANSPORT_2"/>
    <property type="match status" value="1"/>
</dbReference>
<keyword evidence="6 7" id="KW-0472">Membrane</keyword>
<dbReference type="STRING" id="1754192.A0A1Y1WIP0"/>
<evidence type="ECO:0000256" key="7">
    <source>
        <dbReference type="SAM" id="Phobius"/>
    </source>
</evidence>
<reference evidence="9 10" key="1">
    <citation type="submission" date="2016-08" db="EMBL/GenBank/DDBJ databases">
        <title>A Parts List for Fungal Cellulosomes Revealed by Comparative Genomics.</title>
        <authorList>
            <consortium name="DOE Joint Genome Institute"/>
            <person name="Haitjema C.H."/>
            <person name="Gilmore S.P."/>
            <person name="Henske J.K."/>
            <person name="Solomon K.V."/>
            <person name="De Groot R."/>
            <person name="Kuo A."/>
            <person name="Mondo S.J."/>
            <person name="Salamov A.A."/>
            <person name="Labutti K."/>
            <person name="Zhao Z."/>
            <person name="Chiniquy J."/>
            <person name="Barry K."/>
            <person name="Brewer H.M."/>
            <person name="Purvine S.O."/>
            <person name="Wright A.T."/>
            <person name="Boxma B."/>
            <person name="Van Alen T."/>
            <person name="Hackstein J.H."/>
            <person name="Baker S.E."/>
            <person name="Grigoriev I.V."/>
            <person name="O'Malley M.A."/>
        </authorList>
    </citation>
    <scope>NUCLEOTIDE SEQUENCE [LARGE SCALE GENOMIC DNA]</scope>
    <source>
        <strain evidence="9 10">S4</strain>
    </source>
</reference>
<feature type="domain" description="Major facilitator superfamily (MFS) profile" evidence="8">
    <location>
        <begin position="16"/>
        <end position="591"/>
    </location>
</feature>
<feature type="transmembrane region" description="Helical" evidence="7">
    <location>
        <begin position="386"/>
        <end position="408"/>
    </location>
</feature>
<dbReference type="Proteomes" id="UP000193944">
    <property type="component" value="Unassembled WGS sequence"/>
</dbReference>
<dbReference type="PANTHER" id="PTHR48022:SF2">
    <property type="entry name" value="PLASTIDIC GLUCOSE TRANSPORTER 4"/>
    <property type="match status" value="1"/>
</dbReference>
<dbReference type="OrthoDB" id="508119at2759"/>
<dbReference type="PRINTS" id="PR00171">
    <property type="entry name" value="SUGRTRNSPORT"/>
</dbReference>
<reference evidence="9 10" key="2">
    <citation type="submission" date="2016-08" db="EMBL/GenBank/DDBJ databases">
        <title>Pervasive Adenine N6-methylation of Active Genes in Fungi.</title>
        <authorList>
            <consortium name="DOE Joint Genome Institute"/>
            <person name="Mondo S.J."/>
            <person name="Dannebaum R.O."/>
            <person name="Kuo R.C."/>
            <person name="Labutti K."/>
            <person name="Haridas S."/>
            <person name="Kuo A."/>
            <person name="Salamov A."/>
            <person name="Ahrendt S.R."/>
            <person name="Lipzen A."/>
            <person name="Sullivan W."/>
            <person name="Andreopoulos W.B."/>
            <person name="Clum A."/>
            <person name="Lindquist E."/>
            <person name="Daum C."/>
            <person name="Ramamoorthy G.K."/>
            <person name="Gryganskyi A."/>
            <person name="Culley D."/>
            <person name="Magnuson J.K."/>
            <person name="James T.Y."/>
            <person name="O'Malley M.A."/>
            <person name="Stajich J.E."/>
            <person name="Spatafora J.W."/>
            <person name="Visel A."/>
            <person name="Grigoriev I.V."/>
        </authorList>
    </citation>
    <scope>NUCLEOTIDE SEQUENCE [LARGE SCALE GENOMIC DNA]</scope>
    <source>
        <strain evidence="9 10">S4</strain>
    </source>
</reference>
<proteinExistence type="inferred from homology"/>
<feature type="transmembrane region" description="Helical" evidence="7">
    <location>
        <begin position="90"/>
        <end position="110"/>
    </location>
</feature>
<dbReference type="InterPro" id="IPR036259">
    <property type="entry name" value="MFS_trans_sf"/>
</dbReference>
<feature type="transmembrane region" description="Helical" evidence="7">
    <location>
        <begin position="12"/>
        <end position="40"/>
    </location>
</feature>
<feature type="transmembrane region" description="Helical" evidence="7">
    <location>
        <begin position="505"/>
        <end position="525"/>
    </location>
</feature>
<evidence type="ECO:0000313" key="10">
    <source>
        <dbReference type="Proteomes" id="UP000193944"/>
    </source>
</evidence>
<evidence type="ECO:0000256" key="2">
    <source>
        <dbReference type="ARBA" id="ARBA00010992"/>
    </source>
</evidence>
<feature type="transmembrane region" description="Helical" evidence="7">
    <location>
        <begin position="569"/>
        <end position="586"/>
    </location>
</feature>
<dbReference type="InterPro" id="IPR020846">
    <property type="entry name" value="MFS_dom"/>
</dbReference>
<dbReference type="AlphaFoldDB" id="A0A1Y1WIP0"/>
<protein>
    <submittedName>
        <fullName evidence="9">MFS general substrate transporter</fullName>
    </submittedName>
</protein>
<feature type="transmembrane region" description="Helical" evidence="7">
    <location>
        <begin position="184"/>
        <end position="208"/>
    </location>
</feature>
<accession>A0A1Y1WIP0</accession>
<keyword evidence="3" id="KW-0813">Transport</keyword>
<evidence type="ECO:0000256" key="4">
    <source>
        <dbReference type="ARBA" id="ARBA00022692"/>
    </source>
</evidence>
<comment type="subcellular location">
    <subcellularLocation>
        <location evidence="1">Membrane</location>
        <topology evidence="1">Multi-pass membrane protein</topology>
    </subcellularLocation>
</comment>
<name>A0A1Y1WIP0_9FUNG</name>
<dbReference type="Gene3D" id="1.20.1250.20">
    <property type="entry name" value="MFS general substrate transporter like domains"/>
    <property type="match status" value="2"/>
</dbReference>
<comment type="similarity">
    <text evidence="2">Belongs to the major facilitator superfamily. Sugar transporter (TC 2.A.1.1) family.</text>
</comment>
<dbReference type="EMBL" id="MCFG01000388">
    <property type="protein sequence ID" value="ORX73440.1"/>
    <property type="molecule type" value="Genomic_DNA"/>
</dbReference>
<evidence type="ECO:0000259" key="8">
    <source>
        <dbReference type="PROSITE" id="PS50850"/>
    </source>
</evidence>
<dbReference type="GO" id="GO:0016020">
    <property type="term" value="C:membrane"/>
    <property type="evidence" value="ECO:0007669"/>
    <property type="project" value="UniProtKB-SubCell"/>
</dbReference>
<organism evidence="9 10">
    <name type="scientific">Anaeromyces robustus</name>
    <dbReference type="NCBI Taxonomy" id="1754192"/>
    <lineage>
        <taxon>Eukaryota</taxon>
        <taxon>Fungi</taxon>
        <taxon>Fungi incertae sedis</taxon>
        <taxon>Chytridiomycota</taxon>
        <taxon>Chytridiomycota incertae sedis</taxon>
        <taxon>Neocallimastigomycetes</taxon>
        <taxon>Neocallimastigales</taxon>
        <taxon>Neocallimastigaceae</taxon>
        <taxon>Anaeromyces</taxon>
    </lineage>
</organism>
<keyword evidence="10" id="KW-1185">Reference proteome</keyword>
<feature type="transmembrane region" description="Helical" evidence="7">
    <location>
        <begin position="149"/>
        <end position="172"/>
    </location>
</feature>
<feature type="transmembrane region" description="Helical" evidence="7">
    <location>
        <begin position="358"/>
        <end position="379"/>
    </location>
</feature>
<gene>
    <name evidence="9" type="ORF">BCR32DRAFT_330003</name>
</gene>
<dbReference type="InterPro" id="IPR005828">
    <property type="entry name" value="MFS_sugar_transport-like"/>
</dbReference>
<dbReference type="InterPro" id="IPR050360">
    <property type="entry name" value="MFS_Sugar_Transporters"/>
</dbReference>
<keyword evidence="4 7" id="KW-0812">Transmembrane</keyword>
<dbReference type="InterPro" id="IPR003663">
    <property type="entry name" value="Sugar/inositol_transpt"/>
</dbReference>
<evidence type="ECO:0000256" key="5">
    <source>
        <dbReference type="ARBA" id="ARBA00022989"/>
    </source>
</evidence>
<evidence type="ECO:0000256" key="6">
    <source>
        <dbReference type="ARBA" id="ARBA00023136"/>
    </source>
</evidence>
<keyword evidence="5 7" id="KW-1133">Transmembrane helix</keyword>
<dbReference type="PANTHER" id="PTHR48022">
    <property type="entry name" value="PLASTIDIC GLUCOSE TRANSPORTER 4"/>
    <property type="match status" value="1"/>
</dbReference>
<comment type="caution">
    <text evidence="9">The sequence shown here is derived from an EMBL/GenBank/DDBJ whole genome shotgun (WGS) entry which is preliminary data.</text>
</comment>
<dbReference type="Pfam" id="PF00083">
    <property type="entry name" value="Sugar_tr"/>
    <property type="match status" value="2"/>
</dbReference>
<evidence type="ECO:0000256" key="3">
    <source>
        <dbReference type="ARBA" id="ARBA00022448"/>
    </source>
</evidence>
<evidence type="ECO:0000256" key="1">
    <source>
        <dbReference type="ARBA" id="ARBA00004141"/>
    </source>
</evidence>
<feature type="transmembrane region" description="Helical" evidence="7">
    <location>
        <begin position="122"/>
        <end position="143"/>
    </location>
</feature>
<evidence type="ECO:0000313" key="9">
    <source>
        <dbReference type="EMBL" id="ORX73440.1"/>
    </source>
</evidence>
<sequence length="632" mass="72682">MKTKKQSKINYYFFGNILSIASVGLLHGYDLITIKLLYFFDSFRIYFKLDTWDGTGIDELGTLTSWTKNLQYHESEHNYRNLKQTDNEDFIEAMITFGYIFGAIFGAYVISLFTEKMGRKKLVLISTVIYSIGSFITACSFPITNIPFIITIGRFITGISIGALSVVCPLYISEIAPANSRDIYIYIYHTFTIIGGFFSGIINVISYINSNINPPNLDVLRPKIDEPINNSDWRRLFLIEGLIGLVYLLIVVKTSESPRWLCYNERYIKAKNILSKLHENKLNNAESIEIYENIKNDAVINRSKGSKFSELWISGTRRYTLTIYFLYFFQQWTGYAIYNYLMNRELLQNHFILEPSSLILIFSLVFLIMVFIIMLIFLVKKIGKKVFLVLGTIVLLIVNSESVINGIVGTNNNINKSLISGPIFDDRYKCTNNVINNEPFYIEGGENPIKFYNNTCHNINFYCNIAKYWISWDGENPSENYMEAATKSCMNLSQNISDYTKKGKYNIGIFIFFFLCVWAPIPLIYQTELFTINIRDKGGSIGIISKYINQGLVTFIGPRLMSYNGKYSMLPYTVCTSLAFVFVTFFCPAIKNIELEDIEAKLSNMTGLLHNRPLENIIVVNQKAKYQLQEDE</sequence>
<dbReference type="InterPro" id="IPR005829">
    <property type="entry name" value="Sugar_transporter_CS"/>
</dbReference>